<name>A0A2S8IW72_RHOOP</name>
<organism evidence="2 3">
    <name type="scientific">Rhodococcus opacus</name>
    <name type="common">Nocardia opaca</name>
    <dbReference type="NCBI Taxonomy" id="37919"/>
    <lineage>
        <taxon>Bacteria</taxon>
        <taxon>Bacillati</taxon>
        <taxon>Actinomycetota</taxon>
        <taxon>Actinomycetes</taxon>
        <taxon>Mycobacteriales</taxon>
        <taxon>Nocardiaceae</taxon>
        <taxon>Rhodococcus</taxon>
    </lineage>
</organism>
<gene>
    <name evidence="2" type="ORF">C5613_31220</name>
</gene>
<evidence type="ECO:0000313" key="3">
    <source>
        <dbReference type="Proteomes" id="UP000239290"/>
    </source>
</evidence>
<reference evidence="3" key="1">
    <citation type="submission" date="2018-02" db="EMBL/GenBank/DDBJ databases">
        <title>Draft genome sequencing of Rhodococcus opacus KU647198.</title>
        <authorList>
            <person name="Zheng B.-X."/>
        </authorList>
    </citation>
    <scope>NUCLEOTIDE SEQUENCE [LARGE SCALE GENOMIC DNA]</scope>
    <source>
        <strain evidence="3">04-OD7</strain>
    </source>
</reference>
<proteinExistence type="predicted"/>
<dbReference type="Proteomes" id="UP000239290">
    <property type="component" value="Unassembled WGS sequence"/>
</dbReference>
<evidence type="ECO:0000256" key="1">
    <source>
        <dbReference type="SAM" id="MobiDB-lite"/>
    </source>
</evidence>
<dbReference type="RefSeq" id="WP_105420464.1">
    <property type="nucleotide sequence ID" value="NZ_PUIO01000047.1"/>
</dbReference>
<dbReference type="AlphaFoldDB" id="A0A2S8IW72"/>
<accession>A0A2S8IW72</accession>
<feature type="compositionally biased region" description="Pro residues" evidence="1">
    <location>
        <begin position="71"/>
        <end position="80"/>
    </location>
</feature>
<comment type="caution">
    <text evidence="2">The sequence shown here is derived from an EMBL/GenBank/DDBJ whole genome shotgun (WGS) entry which is preliminary data.</text>
</comment>
<evidence type="ECO:0000313" key="2">
    <source>
        <dbReference type="EMBL" id="PQP19031.1"/>
    </source>
</evidence>
<sequence>MSNRTREHRPSLRQVQDCVTEMRRWLATDDNSAVLMAHLRGAPVDPAWLSTYRRLRRDLSRSVGTARRSPGPSPARPSAN</sequence>
<feature type="region of interest" description="Disordered" evidence="1">
    <location>
        <begin position="59"/>
        <end position="80"/>
    </location>
</feature>
<dbReference type="EMBL" id="PUIO01000047">
    <property type="protein sequence ID" value="PQP19031.1"/>
    <property type="molecule type" value="Genomic_DNA"/>
</dbReference>
<protein>
    <submittedName>
        <fullName evidence="2">Uncharacterized protein</fullName>
    </submittedName>
</protein>